<organism evidence="6 7">
    <name type="scientific">Ambispora gerdemannii</name>
    <dbReference type="NCBI Taxonomy" id="144530"/>
    <lineage>
        <taxon>Eukaryota</taxon>
        <taxon>Fungi</taxon>
        <taxon>Fungi incertae sedis</taxon>
        <taxon>Mucoromycota</taxon>
        <taxon>Glomeromycotina</taxon>
        <taxon>Glomeromycetes</taxon>
        <taxon>Archaeosporales</taxon>
        <taxon>Ambisporaceae</taxon>
        <taxon>Ambispora</taxon>
    </lineage>
</organism>
<comment type="subcellular location">
    <subcellularLocation>
        <location evidence="1">Cytoplasm</location>
    </subcellularLocation>
</comment>
<keyword evidence="7" id="KW-1185">Reference proteome</keyword>
<name>A0A9N9E7L2_9GLOM</name>
<evidence type="ECO:0000313" key="7">
    <source>
        <dbReference type="Proteomes" id="UP000789831"/>
    </source>
</evidence>
<feature type="non-terminal residue" evidence="6">
    <location>
        <position position="78"/>
    </location>
</feature>
<dbReference type="OrthoDB" id="20018at2759"/>
<keyword evidence="2" id="KW-0963">Cytoplasm</keyword>
<dbReference type="GO" id="GO:0005737">
    <property type="term" value="C:cytoplasm"/>
    <property type="evidence" value="ECO:0007669"/>
    <property type="project" value="UniProtKB-SubCell"/>
</dbReference>
<evidence type="ECO:0000256" key="2">
    <source>
        <dbReference type="ARBA" id="ARBA00022490"/>
    </source>
</evidence>
<keyword evidence="3" id="KW-0540">Nuclease</keyword>
<dbReference type="GO" id="GO:0016891">
    <property type="term" value="F:RNA endonuclease activity producing 5'-phosphomonoesters, hydrolytic mechanism"/>
    <property type="evidence" value="ECO:0007669"/>
    <property type="project" value="TreeGrafter"/>
</dbReference>
<dbReference type="PANTHER" id="PTHR28511:SF1">
    <property type="entry name" value="ENDONUCLEASE V"/>
    <property type="match status" value="1"/>
</dbReference>
<proteinExistence type="predicted"/>
<protein>
    <submittedName>
        <fullName evidence="6">8228_t:CDS:1</fullName>
    </submittedName>
</protein>
<evidence type="ECO:0000256" key="3">
    <source>
        <dbReference type="ARBA" id="ARBA00022722"/>
    </source>
</evidence>
<dbReference type="EMBL" id="CAJVPL010006991">
    <property type="protein sequence ID" value="CAG8667267.1"/>
    <property type="molecule type" value="Genomic_DNA"/>
</dbReference>
<dbReference type="Gene3D" id="3.30.2170.10">
    <property type="entry name" value="archaeoglobus fulgidus dsm 4304 superfamily"/>
    <property type="match status" value="1"/>
</dbReference>
<dbReference type="InterPro" id="IPR007581">
    <property type="entry name" value="Endonuclease-V"/>
</dbReference>
<gene>
    <name evidence="6" type="ORF">AGERDE_LOCUS12094</name>
</gene>
<evidence type="ECO:0000256" key="5">
    <source>
        <dbReference type="ARBA" id="ARBA00022801"/>
    </source>
</evidence>
<evidence type="ECO:0000256" key="1">
    <source>
        <dbReference type="ARBA" id="ARBA00004496"/>
    </source>
</evidence>
<comment type="caution">
    <text evidence="6">The sequence shown here is derived from an EMBL/GenBank/DDBJ whole genome shotgun (WGS) entry which is preliminary data.</text>
</comment>
<reference evidence="6" key="1">
    <citation type="submission" date="2021-06" db="EMBL/GenBank/DDBJ databases">
        <authorList>
            <person name="Kallberg Y."/>
            <person name="Tangrot J."/>
            <person name="Rosling A."/>
        </authorList>
    </citation>
    <scope>NUCLEOTIDE SEQUENCE</scope>
    <source>
        <strain evidence="6">MT106</strain>
    </source>
</reference>
<dbReference type="GO" id="GO:0005730">
    <property type="term" value="C:nucleolus"/>
    <property type="evidence" value="ECO:0007669"/>
    <property type="project" value="TreeGrafter"/>
</dbReference>
<accession>A0A9N9E7L2</accession>
<evidence type="ECO:0000313" key="6">
    <source>
        <dbReference type="EMBL" id="CAG8667267.1"/>
    </source>
</evidence>
<dbReference type="AlphaFoldDB" id="A0A9N9E7L2"/>
<keyword evidence="5" id="KW-0378">Hydrolase</keyword>
<keyword evidence="4" id="KW-0255">Endonuclease</keyword>
<dbReference type="GO" id="GO:0006281">
    <property type="term" value="P:DNA repair"/>
    <property type="evidence" value="ECO:0007669"/>
    <property type="project" value="InterPro"/>
</dbReference>
<evidence type="ECO:0000256" key="4">
    <source>
        <dbReference type="ARBA" id="ARBA00022759"/>
    </source>
</evidence>
<dbReference type="Proteomes" id="UP000789831">
    <property type="component" value="Unassembled WGS sequence"/>
</dbReference>
<dbReference type="GO" id="GO:0003727">
    <property type="term" value="F:single-stranded RNA binding"/>
    <property type="evidence" value="ECO:0007669"/>
    <property type="project" value="TreeGrafter"/>
</dbReference>
<sequence>MSSVDQQQQEEWIKEQLELKTQHIEFDDFDFEILINPDDDSCSFQGLDFVGGVDISFVPENEDDAVASLVVLNFPELE</sequence>
<dbReference type="PANTHER" id="PTHR28511">
    <property type="entry name" value="ENDONUCLEASE V"/>
    <property type="match status" value="1"/>
</dbReference>